<name>A0A120AGH8_9GAMM</name>
<gene>
    <name evidence="2" type="ORF">AZ78_2145</name>
</gene>
<protein>
    <submittedName>
        <fullName evidence="2">Uncharacterized protein</fullName>
    </submittedName>
</protein>
<evidence type="ECO:0000313" key="3">
    <source>
        <dbReference type="Proteomes" id="UP000023435"/>
    </source>
</evidence>
<dbReference type="Proteomes" id="UP000023435">
    <property type="component" value="Unassembled WGS sequence"/>
</dbReference>
<evidence type="ECO:0000256" key="1">
    <source>
        <dbReference type="SAM" id="MobiDB-lite"/>
    </source>
</evidence>
<keyword evidence="3" id="KW-1185">Reference proteome</keyword>
<accession>A0A120AGH8</accession>
<reference evidence="2 3" key="1">
    <citation type="journal article" date="2014" name="Genome Announc.">
        <title>Draft Genome Sequence of Lysobacter capsici AZ78, a Bacterium Antagonistic to Plant-Pathogenic Oomycetes.</title>
        <authorList>
            <person name="Puopolo G."/>
            <person name="Sonego P."/>
            <person name="Engelen K."/>
            <person name="Pertot I."/>
        </authorList>
    </citation>
    <scope>NUCLEOTIDE SEQUENCE [LARGE SCALE GENOMIC DNA]</scope>
    <source>
        <strain evidence="2 3">AZ78</strain>
    </source>
</reference>
<evidence type="ECO:0000313" key="2">
    <source>
        <dbReference type="EMBL" id="KWS04595.1"/>
    </source>
</evidence>
<proteinExistence type="predicted"/>
<comment type="caution">
    <text evidence="2">The sequence shown here is derived from an EMBL/GenBank/DDBJ whole genome shotgun (WGS) entry which is preliminary data.</text>
</comment>
<sequence>MHLCFPLMAHPARAASRSKHAAPGADPAASLPNRMPRPCAIRLPRLKRRTRSHIGEIFQFRMTPS</sequence>
<feature type="region of interest" description="Disordered" evidence="1">
    <location>
        <begin position="13"/>
        <end position="36"/>
    </location>
</feature>
<dbReference type="EMBL" id="JAJA02000001">
    <property type="protein sequence ID" value="KWS04595.1"/>
    <property type="molecule type" value="Genomic_DNA"/>
</dbReference>
<organism evidence="2 3">
    <name type="scientific">Lysobacter capsici AZ78</name>
    <dbReference type="NCBI Taxonomy" id="1444315"/>
    <lineage>
        <taxon>Bacteria</taxon>
        <taxon>Pseudomonadati</taxon>
        <taxon>Pseudomonadota</taxon>
        <taxon>Gammaproteobacteria</taxon>
        <taxon>Lysobacterales</taxon>
        <taxon>Lysobacteraceae</taxon>
        <taxon>Lysobacter</taxon>
    </lineage>
</organism>
<dbReference type="AlphaFoldDB" id="A0A120AGH8"/>